<feature type="compositionally biased region" description="Acidic residues" evidence="1">
    <location>
        <begin position="137"/>
        <end position="148"/>
    </location>
</feature>
<feature type="region of interest" description="Disordered" evidence="1">
    <location>
        <begin position="100"/>
        <end position="159"/>
    </location>
</feature>
<evidence type="ECO:0000256" key="1">
    <source>
        <dbReference type="SAM" id="MobiDB-lite"/>
    </source>
</evidence>
<reference evidence="3" key="2">
    <citation type="submission" date="2021-04" db="EMBL/GenBank/DDBJ databases">
        <authorList>
            <person name="Gilroy R."/>
        </authorList>
    </citation>
    <scope>NUCLEOTIDE SEQUENCE</scope>
    <source>
        <strain evidence="3">ChiHjej13B12-4958</strain>
    </source>
</reference>
<dbReference type="AlphaFoldDB" id="A0A9D2QH52"/>
<keyword evidence="2" id="KW-0812">Transmembrane</keyword>
<feature type="compositionally biased region" description="Low complexity" evidence="1">
    <location>
        <begin position="27"/>
        <end position="61"/>
    </location>
</feature>
<feature type="transmembrane region" description="Helical" evidence="2">
    <location>
        <begin position="73"/>
        <end position="95"/>
    </location>
</feature>
<organism evidence="3 4">
    <name type="scientific">Candidatus Corynebacterium faecigallinarum</name>
    <dbReference type="NCBI Taxonomy" id="2838528"/>
    <lineage>
        <taxon>Bacteria</taxon>
        <taxon>Bacillati</taxon>
        <taxon>Actinomycetota</taxon>
        <taxon>Actinomycetes</taxon>
        <taxon>Mycobacteriales</taxon>
        <taxon>Corynebacteriaceae</taxon>
        <taxon>Corynebacterium</taxon>
    </lineage>
</organism>
<evidence type="ECO:0000313" key="4">
    <source>
        <dbReference type="Proteomes" id="UP000823858"/>
    </source>
</evidence>
<sequence>MNNSSWGNGNNWGGDPDRQGRPQGQEPWQGGAYPPGQPGYQQQGYPGQQGYPYPQGYPGQPNEQDQKKSNTGVIVSVIAALVVLIGAGGAGLWFLTKDDSDADDSSDSVAFVPSESEDRDTGDDDTDVGRSGLEDRLLDEDTSSDDTGESSGLPSNLKYPGFENSDALCDGDDTWVYAGTGGGSDAVVCLDEADDSYYMRADFESGTAQGPVDEDAWFDIDEGVYTVDVDGGTIEVLGGLIYFSDSDGDTETLAHFDTYYVSDGDDRWREGS</sequence>
<dbReference type="Proteomes" id="UP000823858">
    <property type="component" value="Unassembled WGS sequence"/>
</dbReference>
<name>A0A9D2QH52_9CORY</name>
<gene>
    <name evidence="3" type="ORF">H9751_08010</name>
</gene>
<proteinExistence type="predicted"/>
<protein>
    <submittedName>
        <fullName evidence="3">Uncharacterized protein</fullName>
    </submittedName>
</protein>
<accession>A0A9D2QH52</accession>
<keyword evidence="2" id="KW-1133">Transmembrane helix</keyword>
<comment type="caution">
    <text evidence="3">The sequence shown here is derived from an EMBL/GenBank/DDBJ whole genome shotgun (WGS) entry which is preliminary data.</text>
</comment>
<evidence type="ECO:0000313" key="3">
    <source>
        <dbReference type="EMBL" id="HJC85472.1"/>
    </source>
</evidence>
<feature type="compositionally biased region" description="Acidic residues" evidence="1">
    <location>
        <begin position="115"/>
        <end position="126"/>
    </location>
</feature>
<keyword evidence="2" id="KW-0472">Membrane</keyword>
<feature type="region of interest" description="Disordered" evidence="1">
    <location>
        <begin position="1"/>
        <end position="68"/>
    </location>
</feature>
<dbReference type="EMBL" id="DWVP01000019">
    <property type="protein sequence ID" value="HJC85472.1"/>
    <property type="molecule type" value="Genomic_DNA"/>
</dbReference>
<reference evidence="3" key="1">
    <citation type="journal article" date="2021" name="PeerJ">
        <title>Extensive microbial diversity within the chicken gut microbiome revealed by metagenomics and culture.</title>
        <authorList>
            <person name="Gilroy R."/>
            <person name="Ravi A."/>
            <person name="Getino M."/>
            <person name="Pursley I."/>
            <person name="Horton D.L."/>
            <person name="Alikhan N.F."/>
            <person name="Baker D."/>
            <person name="Gharbi K."/>
            <person name="Hall N."/>
            <person name="Watson M."/>
            <person name="Adriaenssens E.M."/>
            <person name="Foster-Nyarko E."/>
            <person name="Jarju S."/>
            <person name="Secka A."/>
            <person name="Antonio M."/>
            <person name="Oren A."/>
            <person name="Chaudhuri R.R."/>
            <person name="La Ragione R."/>
            <person name="Hildebrand F."/>
            <person name="Pallen M.J."/>
        </authorList>
    </citation>
    <scope>NUCLEOTIDE SEQUENCE</scope>
    <source>
        <strain evidence="3">ChiHjej13B12-4958</strain>
    </source>
</reference>
<evidence type="ECO:0000256" key="2">
    <source>
        <dbReference type="SAM" id="Phobius"/>
    </source>
</evidence>